<protein>
    <submittedName>
        <fullName evidence="3">Cation:proton antiporter</fullName>
    </submittedName>
</protein>
<dbReference type="AlphaFoldDB" id="A0A2H3P716"/>
<feature type="compositionally biased region" description="Polar residues" evidence="1">
    <location>
        <begin position="127"/>
        <end position="139"/>
    </location>
</feature>
<dbReference type="EMBL" id="PDEP01000007">
    <property type="protein sequence ID" value="PEN06815.1"/>
    <property type="molecule type" value="Genomic_DNA"/>
</dbReference>
<keyword evidence="4" id="KW-1185">Reference proteome</keyword>
<accession>A0A2H3P716</accession>
<dbReference type="InterPro" id="IPR005133">
    <property type="entry name" value="PhaG_MnhG_YufB"/>
</dbReference>
<organism evidence="3 4">
    <name type="scientific">Longimonas halophila</name>
    <dbReference type="NCBI Taxonomy" id="1469170"/>
    <lineage>
        <taxon>Bacteria</taxon>
        <taxon>Pseudomonadati</taxon>
        <taxon>Rhodothermota</taxon>
        <taxon>Rhodothermia</taxon>
        <taxon>Rhodothermales</taxon>
        <taxon>Salisaetaceae</taxon>
        <taxon>Longimonas</taxon>
    </lineage>
</organism>
<feature type="region of interest" description="Disordered" evidence="1">
    <location>
        <begin position="115"/>
        <end position="139"/>
    </location>
</feature>
<feature type="transmembrane region" description="Helical" evidence="2">
    <location>
        <begin position="67"/>
        <end position="87"/>
    </location>
</feature>
<feature type="transmembrane region" description="Helical" evidence="2">
    <location>
        <begin position="39"/>
        <end position="61"/>
    </location>
</feature>
<name>A0A2H3P716_9BACT</name>
<keyword evidence="2" id="KW-0812">Transmembrane</keyword>
<evidence type="ECO:0000313" key="4">
    <source>
        <dbReference type="Proteomes" id="UP000221024"/>
    </source>
</evidence>
<evidence type="ECO:0000256" key="2">
    <source>
        <dbReference type="SAM" id="Phobius"/>
    </source>
</evidence>
<dbReference type="Proteomes" id="UP000221024">
    <property type="component" value="Unassembled WGS sequence"/>
</dbReference>
<dbReference type="PANTHER" id="PTHR34703:SF1">
    <property type="entry name" value="ANTIPORTER SUBUNIT MNHG2-RELATED"/>
    <property type="match status" value="1"/>
</dbReference>
<comment type="caution">
    <text evidence="3">The sequence shown here is derived from an EMBL/GenBank/DDBJ whole genome shotgun (WGS) entry which is preliminary data.</text>
</comment>
<gene>
    <name evidence="3" type="ORF">CRI93_08680</name>
</gene>
<feature type="transmembrane region" description="Helical" evidence="2">
    <location>
        <begin position="6"/>
        <end position="27"/>
    </location>
</feature>
<dbReference type="NCBIfam" id="TIGR01300">
    <property type="entry name" value="CPA3_mnhG_phaG"/>
    <property type="match status" value="1"/>
</dbReference>
<dbReference type="NCBIfam" id="NF009314">
    <property type="entry name" value="PRK12674.1-2"/>
    <property type="match status" value="1"/>
</dbReference>
<proteinExistence type="predicted"/>
<keyword evidence="2" id="KW-0472">Membrane</keyword>
<evidence type="ECO:0000256" key="1">
    <source>
        <dbReference type="SAM" id="MobiDB-lite"/>
    </source>
</evidence>
<dbReference type="PANTHER" id="PTHR34703">
    <property type="entry name" value="ANTIPORTER SUBUNIT MNHG2-RELATED"/>
    <property type="match status" value="1"/>
</dbReference>
<dbReference type="OrthoDB" id="9806575at2"/>
<dbReference type="GO" id="GO:0015385">
    <property type="term" value="F:sodium:proton antiporter activity"/>
    <property type="evidence" value="ECO:0007669"/>
    <property type="project" value="TreeGrafter"/>
</dbReference>
<keyword evidence="2" id="KW-1133">Transmembrane helix</keyword>
<sequence length="139" mass="14632">MEWIGMALAVGGTFFVFVAGLGVVRLPDVPMRMHASTKAGTLGVALIAASLTFFFPGLGILARSMALIVFLLLTAPVAAHMIGRAAYYGGPQIGVRLWHDTAIDQLPTHQVLSSDAASDGTDAFPECTTQETSKQHTSS</sequence>
<evidence type="ECO:0000313" key="3">
    <source>
        <dbReference type="EMBL" id="PEN06815.1"/>
    </source>
</evidence>
<reference evidence="3 4" key="1">
    <citation type="submission" date="2017-10" db="EMBL/GenBank/DDBJ databases">
        <title>Draft genome of Longimonas halophila.</title>
        <authorList>
            <person name="Goh K.M."/>
            <person name="Shamsir M.S."/>
            <person name="Lim S.W."/>
        </authorList>
    </citation>
    <scope>NUCLEOTIDE SEQUENCE [LARGE SCALE GENOMIC DNA]</scope>
    <source>
        <strain evidence="3 4">KCTC 42399</strain>
    </source>
</reference>
<dbReference type="Pfam" id="PF03334">
    <property type="entry name" value="PhaG_MnhG_YufB"/>
    <property type="match status" value="1"/>
</dbReference>